<organism evidence="2 3">
    <name type="scientific">Candidatus Flavonifractor intestinigallinarum</name>
    <dbReference type="NCBI Taxonomy" id="2838586"/>
    <lineage>
        <taxon>Bacteria</taxon>
        <taxon>Bacillati</taxon>
        <taxon>Bacillota</taxon>
        <taxon>Clostridia</taxon>
        <taxon>Eubacteriales</taxon>
        <taxon>Oscillospiraceae</taxon>
        <taxon>Flavonifractor</taxon>
    </lineage>
</organism>
<reference evidence="2" key="2">
    <citation type="submission" date="2021-04" db="EMBL/GenBank/DDBJ databases">
        <authorList>
            <person name="Gilroy R."/>
        </authorList>
    </citation>
    <scope>NUCLEOTIDE SEQUENCE</scope>
    <source>
        <strain evidence="2">CHK192-8294</strain>
    </source>
</reference>
<gene>
    <name evidence="2" type="ORF">H9712_09175</name>
</gene>
<feature type="chain" id="PRO_5039718970" description="Lipoprotein" evidence="1">
    <location>
        <begin position="20"/>
        <end position="258"/>
    </location>
</feature>
<evidence type="ECO:0000313" key="2">
    <source>
        <dbReference type="EMBL" id="HJB81147.1"/>
    </source>
</evidence>
<dbReference type="PROSITE" id="PS51257">
    <property type="entry name" value="PROKAR_LIPOPROTEIN"/>
    <property type="match status" value="1"/>
</dbReference>
<dbReference type="EMBL" id="DWXO01000087">
    <property type="protein sequence ID" value="HJB81147.1"/>
    <property type="molecule type" value="Genomic_DNA"/>
</dbReference>
<keyword evidence="1" id="KW-0732">Signal</keyword>
<name>A0A9D2MN20_9FIRM</name>
<dbReference type="Proteomes" id="UP000823921">
    <property type="component" value="Unassembled WGS sequence"/>
</dbReference>
<evidence type="ECO:0008006" key="4">
    <source>
        <dbReference type="Google" id="ProtNLM"/>
    </source>
</evidence>
<sequence>MKKKAIMILAALCIACTAAGCSSRGTTMDFAEDFYQTEEQVVQETELYGEEEYLGGLLETGPVDVEQLPSVLEPIPGYYPYVLRYYNQDGELIQNMVPGFVVDEKRYTIQEAIKKDVITGVAAYTAEGEPCKVVDLARVVDRETGTFRLTGSAVYVFYVKEGLDVQVAPYRGEDLVMAGDLNNFSVYWGNAMREEFGYGWVYQICNLAPQAGSGSDGTVGVIQDSVMAVSGPSASSGISHYYWYLTGESFETVEMSGI</sequence>
<evidence type="ECO:0000313" key="3">
    <source>
        <dbReference type="Proteomes" id="UP000823921"/>
    </source>
</evidence>
<feature type="signal peptide" evidence="1">
    <location>
        <begin position="1"/>
        <end position="19"/>
    </location>
</feature>
<reference evidence="2" key="1">
    <citation type="journal article" date="2021" name="PeerJ">
        <title>Extensive microbial diversity within the chicken gut microbiome revealed by metagenomics and culture.</title>
        <authorList>
            <person name="Gilroy R."/>
            <person name="Ravi A."/>
            <person name="Getino M."/>
            <person name="Pursley I."/>
            <person name="Horton D.L."/>
            <person name="Alikhan N.F."/>
            <person name="Baker D."/>
            <person name="Gharbi K."/>
            <person name="Hall N."/>
            <person name="Watson M."/>
            <person name="Adriaenssens E.M."/>
            <person name="Foster-Nyarko E."/>
            <person name="Jarju S."/>
            <person name="Secka A."/>
            <person name="Antonio M."/>
            <person name="Oren A."/>
            <person name="Chaudhuri R.R."/>
            <person name="La Ragione R."/>
            <person name="Hildebrand F."/>
            <person name="Pallen M.J."/>
        </authorList>
    </citation>
    <scope>NUCLEOTIDE SEQUENCE</scope>
    <source>
        <strain evidence="2">CHK192-8294</strain>
    </source>
</reference>
<comment type="caution">
    <text evidence="2">The sequence shown here is derived from an EMBL/GenBank/DDBJ whole genome shotgun (WGS) entry which is preliminary data.</text>
</comment>
<protein>
    <recommendedName>
        <fullName evidence="4">Lipoprotein</fullName>
    </recommendedName>
</protein>
<accession>A0A9D2MN20</accession>
<proteinExistence type="predicted"/>
<evidence type="ECO:0000256" key="1">
    <source>
        <dbReference type="SAM" id="SignalP"/>
    </source>
</evidence>
<dbReference type="AlphaFoldDB" id="A0A9D2MN20"/>